<dbReference type="Pfam" id="PF10645">
    <property type="entry name" value="Carb_bind"/>
    <property type="match status" value="1"/>
</dbReference>
<dbReference type="InterPro" id="IPR018909">
    <property type="entry name" value="Eng1_septum"/>
</dbReference>
<accession>A0ABR1YAR3</accession>
<evidence type="ECO:0000259" key="2">
    <source>
        <dbReference type="Pfam" id="PF10645"/>
    </source>
</evidence>
<dbReference type="EMBL" id="JBBWRZ010000013">
    <property type="protein sequence ID" value="KAK8223688.1"/>
    <property type="molecule type" value="Genomic_DNA"/>
</dbReference>
<feature type="domain" description="Endo-1,3(4)-beta-glucanase 1 carbohydrate binding" evidence="2">
    <location>
        <begin position="30"/>
        <end position="73"/>
    </location>
</feature>
<sequence>MKPLATSAVCALLLGVVAAQEVLYCGPQLAPYQAVSYSCIDDLLCPVVAGEAYKKCGLSCYSDLQYNCTEDNLLVELPQLETSYQVAVLRKDFEMIDGKIINAKGSKFVIGQEPDITCPSPPLPNCLDFKNITAFAGQQPGALPAKRVALDTVVPGGQQALIELSGDFGYSIPHSAFIPNGAYEGPGLFRAYKDGEFVFTGGKGWRACLVDDTGTLYIVQQIPGYQPKGLCLDIKLVTKDPGVPGPYAWEY</sequence>
<protein>
    <recommendedName>
        <fullName evidence="2">Endo-1,3(4)-beta-glucanase 1 carbohydrate binding domain-containing protein</fullName>
    </recommendedName>
</protein>
<gene>
    <name evidence="3" type="ORF">HDK90DRAFT_515159</name>
</gene>
<feature type="signal peptide" evidence="1">
    <location>
        <begin position="1"/>
        <end position="19"/>
    </location>
</feature>
<comment type="caution">
    <text evidence="3">The sequence shown here is derived from an EMBL/GenBank/DDBJ whole genome shotgun (WGS) entry which is preliminary data.</text>
</comment>
<proteinExistence type="predicted"/>
<evidence type="ECO:0000313" key="4">
    <source>
        <dbReference type="Proteomes" id="UP001492380"/>
    </source>
</evidence>
<dbReference type="PANTHER" id="PTHR42047">
    <property type="entry name" value="PROTEIN, PUTATIVE (AFU_ORTHOLOGUE AFUA_6G03560)-RELATED"/>
    <property type="match status" value="1"/>
</dbReference>
<dbReference type="PANTHER" id="PTHR42047:SF1">
    <property type="entry name" value="PROTEIN, PUTATIVE (AFU_ORTHOLOGUE AFUA_6G03560)-RELATED"/>
    <property type="match status" value="1"/>
</dbReference>
<name>A0ABR1YAR3_9PEZI</name>
<evidence type="ECO:0000313" key="3">
    <source>
        <dbReference type="EMBL" id="KAK8223688.1"/>
    </source>
</evidence>
<reference evidence="3 4" key="1">
    <citation type="submission" date="2024-04" db="EMBL/GenBank/DDBJ databases">
        <title>Phyllosticta paracitricarpa is synonymous to the EU quarantine fungus P. citricarpa based on phylogenomic analyses.</title>
        <authorList>
            <consortium name="Lawrence Berkeley National Laboratory"/>
            <person name="Van Ingen-Buijs V.A."/>
            <person name="Van Westerhoven A.C."/>
            <person name="Haridas S."/>
            <person name="Skiadas P."/>
            <person name="Martin F."/>
            <person name="Groenewald J.Z."/>
            <person name="Crous P.W."/>
            <person name="Seidl M.F."/>
        </authorList>
    </citation>
    <scope>NUCLEOTIDE SEQUENCE [LARGE SCALE GENOMIC DNA]</scope>
    <source>
        <strain evidence="3 4">CBS 123374</strain>
    </source>
</reference>
<keyword evidence="1" id="KW-0732">Signal</keyword>
<dbReference type="InterPro" id="IPR052820">
    <property type="entry name" value="PhiA_domain"/>
</dbReference>
<feature type="chain" id="PRO_5045832693" description="Endo-1,3(4)-beta-glucanase 1 carbohydrate binding domain-containing protein" evidence="1">
    <location>
        <begin position="20"/>
        <end position="251"/>
    </location>
</feature>
<dbReference type="Proteomes" id="UP001492380">
    <property type="component" value="Unassembled WGS sequence"/>
</dbReference>
<evidence type="ECO:0000256" key="1">
    <source>
        <dbReference type="SAM" id="SignalP"/>
    </source>
</evidence>
<keyword evidence="4" id="KW-1185">Reference proteome</keyword>
<organism evidence="3 4">
    <name type="scientific">Phyllosticta capitalensis</name>
    <dbReference type="NCBI Taxonomy" id="121624"/>
    <lineage>
        <taxon>Eukaryota</taxon>
        <taxon>Fungi</taxon>
        <taxon>Dikarya</taxon>
        <taxon>Ascomycota</taxon>
        <taxon>Pezizomycotina</taxon>
        <taxon>Dothideomycetes</taxon>
        <taxon>Dothideomycetes incertae sedis</taxon>
        <taxon>Botryosphaeriales</taxon>
        <taxon>Phyllostictaceae</taxon>
        <taxon>Phyllosticta</taxon>
    </lineage>
</organism>